<feature type="compositionally biased region" description="Acidic residues" evidence="1">
    <location>
        <begin position="55"/>
        <end position="76"/>
    </location>
</feature>
<feature type="region of interest" description="Disordered" evidence="1">
    <location>
        <begin position="40"/>
        <end position="90"/>
    </location>
</feature>
<name>A0A4Y6PS41_PERCE</name>
<accession>A0A4Y6PS41</accession>
<feature type="signal peptide" evidence="2">
    <location>
        <begin position="1"/>
        <end position="35"/>
    </location>
</feature>
<evidence type="ECO:0000313" key="3">
    <source>
        <dbReference type="EMBL" id="QDG51164.1"/>
    </source>
</evidence>
<sequence>MLLCGSLQECERMSLKFLRRRSLAAVLLAAALVFAGCGDDEPGNGNNSNNQADAGTEDAGTEDAGTEDTGNEDTGNEDTGGGDTCTETEGGVEICDGIDNDCDGEVDEDATDTTTYYTDQDDDGYGDDATAVEACEQPADTITTGGDCDDSDAAINPDADEVCDGVDNDCDGDVDSANVVAQDCATQEGVCSGAQTSTCDNGSYATCGASEFGPDYVGSADESWMCDGLDNNCDGTADEVCCGAAGNNSEPTATTLGDGSDYIYSGAFGPARPTVIEPANGAPADAAALVVWEESQTSIAAQHIDDMGSPVGSKYTKSVNNATASTVVATAQGYDLIWGETSDTSGNDKVVEIYVQPLTATLSNSGSSSMLFEETEVGKELTTLSAAYHDRGVIVGTTSITLGPIVGGLIYRIDDRANSTQTLDLGTGGLFGRIYMRSVATDSGLLLTWFTDGGTGNDPKLRGKHYSSTGVASGSFEVTFADQDTGQYDLFQTDSNEVTVVFPEARGSNNALVAAPVDFSSGTAGTKVDLTSSSANHLSPAVDGRDTDGDGYADAMTVVWVIESTTGTTLVGSSFDANNLGTMGSNSIIAPNATNLDNSSIIVTDRGAVAAWQTRTTDEVKTAPMSYQGPGICP</sequence>
<evidence type="ECO:0000256" key="2">
    <source>
        <dbReference type="SAM" id="SignalP"/>
    </source>
</evidence>
<proteinExistence type="predicted"/>
<dbReference type="Proteomes" id="UP000315995">
    <property type="component" value="Chromosome"/>
</dbReference>
<protein>
    <submittedName>
        <fullName evidence="3">Uncharacterized protein</fullName>
    </submittedName>
</protein>
<feature type="chain" id="PRO_5021328633" evidence="2">
    <location>
        <begin position="36"/>
        <end position="634"/>
    </location>
</feature>
<dbReference type="EMBL" id="CP041186">
    <property type="protein sequence ID" value="QDG51164.1"/>
    <property type="molecule type" value="Genomic_DNA"/>
</dbReference>
<dbReference type="InterPro" id="IPR021655">
    <property type="entry name" value="Put_metal-bd"/>
</dbReference>
<organism evidence="3 4">
    <name type="scientific">Persicimonas caeni</name>
    <dbReference type="NCBI Taxonomy" id="2292766"/>
    <lineage>
        <taxon>Bacteria</taxon>
        <taxon>Deltaproteobacteria</taxon>
        <taxon>Bradymonadales</taxon>
        <taxon>Bradymonadaceae</taxon>
        <taxon>Persicimonas</taxon>
    </lineage>
</organism>
<keyword evidence="2" id="KW-0732">Signal</keyword>
<dbReference type="Pfam" id="PF11617">
    <property type="entry name" value="Cu-binding_MopE"/>
    <property type="match status" value="3"/>
</dbReference>
<gene>
    <name evidence="3" type="ORF">FIV42_10570</name>
</gene>
<evidence type="ECO:0000256" key="1">
    <source>
        <dbReference type="SAM" id="MobiDB-lite"/>
    </source>
</evidence>
<reference evidence="3 4" key="1">
    <citation type="submission" date="2019-06" db="EMBL/GenBank/DDBJ databases">
        <title>Persicimonas caeni gen. nov., sp. nov., a predatory bacterium isolated from solar saltern.</title>
        <authorList>
            <person name="Wang S."/>
        </authorList>
    </citation>
    <scope>NUCLEOTIDE SEQUENCE [LARGE SCALE GENOMIC DNA]</scope>
    <source>
        <strain evidence="3 4">YN101</strain>
    </source>
</reference>
<evidence type="ECO:0000313" key="4">
    <source>
        <dbReference type="Proteomes" id="UP000315995"/>
    </source>
</evidence>
<keyword evidence="4" id="KW-1185">Reference proteome</keyword>
<dbReference type="AlphaFoldDB" id="A0A4Y6PS41"/>